<dbReference type="Proteomes" id="UP000593578">
    <property type="component" value="Unassembled WGS sequence"/>
</dbReference>
<sequence length="36" mass="4078">MLVLLVQVHTPPHTTAQNTRVTLNLSTHQNMEAPQR</sequence>
<dbReference type="EMBL" id="JABEZZ010000008">
    <property type="protein sequence ID" value="MBA0593358.1"/>
    <property type="molecule type" value="Genomic_DNA"/>
</dbReference>
<dbReference type="AlphaFoldDB" id="A0A7J8PVY3"/>
<evidence type="ECO:0000313" key="2">
    <source>
        <dbReference type="Proteomes" id="UP000593578"/>
    </source>
</evidence>
<protein>
    <submittedName>
        <fullName evidence="1">Uncharacterized protein</fullName>
    </submittedName>
</protein>
<comment type="caution">
    <text evidence="1">The sequence shown here is derived from an EMBL/GenBank/DDBJ whole genome shotgun (WGS) entry which is preliminary data.</text>
</comment>
<gene>
    <name evidence="1" type="ORF">Gorai_010304</name>
</gene>
<evidence type="ECO:0000313" key="1">
    <source>
        <dbReference type="EMBL" id="MBA0593358.1"/>
    </source>
</evidence>
<name>A0A7J8PVY3_GOSRA</name>
<reference evidence="1 2" key="1">
    <citation type="journal article" date="2019" name="Genome Biol. Evol.">
        <title>Insights into the evolution of the New World diploid cottons (Gossypium, subgenus Houzingenia) based on genome sequencing.</title>
        <authorList>
            <person name="Grover C.E."/>
            <person name="Arick M.A. 2nd"/>
            <person name="Thrash A."/>
            <person name="Conover J.L."/>
            <person name="Sanders W.S."/>
            <person name="Peterson D.G."/>
            <person name="Frelichowski J.E."/>
            <person name="Scheffler J.A."/>
            <person name="Scheffler B.E."/>
            <person name="Wendel J.F."/>
        </authorList>
    </citation>
    <scope>NUCLEOTIDE SEQUENCE [LARGE SCALE GENOMIC DNA]</scope>
    <source>
        <strain evidence="1">8</strain>
        <tissue evidence="1">Leaf</tissue>
    </source>
</reference>
<proteinExistence type="predicted"/>
<accession>A0A7J8PVY3</accession>
<organism evidence="1 2">
    <name type="scientific">Gossypium raimondii</name>
    <name type="common">Peruvian cotton</name>
    <name type="synonym">Gossypium klotzschianum subsp. raimondii</name>
    <dbReference type="NCBI Taxonomy" id="29730"/>
    <lineage>
        <taxon>Eukaryota</taxon>
        <taxon>Viridiplantae</taxon>
        <taxon>Streptophyta</taxon>
        <taxon>Embryophyta</taxon>
        <taxon>Tracheophyta</taxon>
        <taxon>Spermatophyta</taxon>
        <taxon>Magnoliopsida</taxon>
        <taxon>eudicotyledons</taxon>
        <taxon>Gunneridae</taxon>
        <taxon>Pentapetalae</taxon>
        <taxon>rosids</taxon>
        <taxon>malvids</taxon>
        <taxon>Malvales</taxon>
        <taxon>Malvaceae</taxon>
        <taxon>Malvoideae</taxon>
        <taxon>Gossypium</taxon>
    </lineage>
</organism>